<evidence type="ECO:0000313" key="3">
    <source>
        <dbReference type="EMBL" id="MFI9104097.1"/>
    </source>
</evidence>
<comment type="caution">
    <text evidence="3">The sequence shown here is derived from an EMBL/GenBank/DDBJ whole genome shotgun (WGS) entry which is preliminary data.</text>
</comment>
<feature type="domain" description="Mce/MlaD" evidence="1">
    <location>
        <begin position="32"/>
        <end position="106"/>
    </location>
</feature>
<dbReference type="InterPro" id="IPR024516">
    <property type="entry name" value="Mce_C"/>
</dbReference>
<sequence length="335" mass="34952">MSRRRGIALGTVLLLVLVAVAGGVYVFGGSGGKRITAYFDQAVGVYPGSDLRVLGVKVGSVDSVTPEGRQVRVNLTLDKGVKVPADAGAVVVAPSIVSDRYIQLSPAYTGGAQIGDRATIPSSRTASPVEVDQLYESITRISDALGPKGANSTGSLSALLDTGAANLGGNGKLLGDTIEQLGKVTKTLSLNSGNFFDTITYLQSFTTMLKNNDGNVHRAAQQLSEVTGFLAEDKENLAGALKQLATALGEVKGFIHDNRTRLKSVVDQLAPLTQSLVDQRASIAEALDTAPLAADNVLNAYDPAHRTIDGRADINELSFPLPTVGTLYGTQGATR</sequence>
<accession>A0ABW8CE48</accession>
<keyword evidence="4" id="KW-1185">Reference proteome</keyword>
<dbReference type="EMBL" id="JBITYG010000008">
    <property type="protein sequence ID" value="MFI9104097.1"/>
    <property type="molecule type" value="Genomic_DNA"/>
</dbReference>
<dbReference type="NCBIfam" id="TIGR00996">
    <property type="entry name" value="Mtu_fam_mce"/>
    <property type="match status" value="1"/>
</dbReference>
<name>A0ABW8CE48_9ACTN</name>
<organism evidence="3 4">
    <name type="scientific">Streptomyces fildesensis</name>
    <dbReference type="NCBI Taxonomy" id="375757"/>
    <lineage>
        <taxon>Bacteria</taxon>
        <taxon>Bacillati</taxon>
        <taxon>Actinomycetota</taxon>
        <taxon>Actinomycetes</taxon>
        <taxon>Kitasatosporales</taxon>
        <taxon>Streptomycetaceae</taxon>
        <taxon>Streptomyces</taxon>
    </lineage>
</organism>
<dbReference type="PANTHER" id="PTHR33371">
    <property type="entry name" value="INTERMEMBRANE PHOSPHOLIPID TRANSPORT SYSTEM BINDING PROTEIN MLAD-RELATED"/>
    <property type="match status" value="1"/>
</dbReference>
<dbReference type="RefSeq" id="WP_399654258.1">
    <property type="nucleotide sequence ID" value="NZ_JBITYG010000008.1"/>
</dbReference>
<protein>
    <submittedName>
        <fullName evidence="3">MCE family protein</fullName>
    </submittedName>
</protein>
<dbReference type="InterPro" id="IPR005693">
    <property type="entry name" value="Mce"/>
</dbReference>
<evidence type="ECO:0000259" key="1">
    <source>
        <dbReference type="Pfam" id="PF02470"/>
    </source>
</evidence>
<evidence type="ECO:0000313" key="4">
    <source>
        <dbReference type="Proteomes" id="UP001614394"/>
    </source>
</evidence>
<dbReference type="Proteomes" id="UP001614394">
    <property type="component" value="Unassembled WGS sequence"/>
</dbReference>
<evidence type="ECO:0000259" key="2">
    <source>
        <dbReference type="Pfam" id="PF11887"/>
    </source>
</evidence>
<reference evidence="3 4" key="1">
    <citation type="submission" date="2024-10" db="EMBL/GenBank/DDBJ databases">
        <title>The Natural Products Discovery Center: Release of the First 8490 Sequenced Strains for Exploring Actinobacteria Biosynthetic Diversity.</title>
        <authorList>
            <person name="Kalkreuter E."/>
            <person name="Kautsar S.A."/>
            <person name="Yang D."/>
            <person name="Bader C.D."/>
            <person name="Teijaro C.N."/>
            <person name="Fluegel L."/>
            <person name="Davis C.M."/>
            <person name="Simpson J.R."/>
            <person name="Lauterbach L."/>
            <person name="Steele A.D."/>
            <person name="Gui C."/>
            <person name="Meng S."/>
            <person name="Li G."/>
            <person name="Viehrig K."/>
            <person name="Ye F."/>
            <person name="Su P."/>
            <person name="Kiefer A.F."/>
            <person name="Nichols A."/>
            <person name="Cepeda A.J."/>
            <person name="Yan W."/>
            <person name="Fan B."/>
            <person name="Jiang Y."/>
            <person name="Adhikari A."/>
            <person name="Zheng C.-J."/>
            <person name="Schuster L."/>
            <person name="Cowan T.M."/>
            <person name="Smanski M.J."/>
            <person name="Chevrette M.G."/>
            <person name="De Carvalho L.P.S."/>
            <person name="Shen B."/>
        </authorList>
    </citation>
    <scope>NUCLEOTIDE SEQUENCE [LARGE SCALE GENOMIC DNA]</scope>
    <source>
        <strain evidence="3 4">NPDC053399</strain>
    </source>
</reference>
<gene>
    <name evidence="3" type="ORF">ACIGXA_26620</name>
</gene>
<proteinExistence type="predicted"/>
<dbReference type="InterPro" id="IPR052336">
    <property type="entry name" value="MlaD_Phospholipid_Transporter"/>
</dbReference>
<dbReference type="InterPro" id="IPR003399">
    <property type="entry name" value="Mce/MlaD"/>
</dbReference>
<dbReference type="PANTHER" id="PTHR33371:SF4">
    <property type="entry name" value="INTERMEMBRANE PHOSPHOLIPID TRANSPORT SYSTEM BINDING PROTEIN MLAD"/>
    <property type="match status" value="1"/>
</dbReference>
<dbReference type="Pfam" id="PF11887">
    <property type="entry name" value="Mce4_CUP1"/>
    <property type="match status" value="1"/>
</dbReference>
<feature type="domain" description="Mammalian cell entry C-terminal" evidence="2">
    <location>
        <begin position="113"/>
        <end position="298"/>
    </location>
</feature>
<dbReference type="Pfam" id="PF02470">
    <property type="entry name" value="MlaD"/>
    <property type="match status" value="1"/>
</dbReference>